<name>A0ABW5YNJ3_9FLAO</name>
<feature type="transmembrane region" description="Helical" evidence="1">
    <location>
        <begin position="35"/>
        <end position="55"/>
    </location>
</feature>
<keyword evidence="1" id="KW-0812">Transmembrane</keyword>
<dbReference type="EMBL" id="JBHUPC010000013">
    <property type="protein sequence ID" value="MFD2891999.1"/>
    <property type="molecule type" value="Genomic_DNA"/>
</dbReference>
<evidence type="ECO:0000313" key="3">
    <source>
        <dbReference type="Proteomes" id="UP001597534"/>
    </source>
</evidence>
<dbReference type="RefSeq" id="WP_379811619.1">
    <property type="nucleotide sequence ID" value="NZ_JBHUPC010000013.1"/>
</dbReference>
<keyword evidence="1" id="KW-0472">Membrane</keyword>
<keyword evidence="3" id="KW-1185">Reference proteome</keyword>
<keyword evidence="1" id="KW-1133">Transmembrane helix</keyword>
<proteinExistence type="predicted"/>
<gene>
    <name evidence="2" type="ORF">ACFS5J_08255</name>
</gene>
<dbReference type="Proteomes" id="UP001597534">
    <property type="component" value="Unassembled WGS sequence"/>
</dbReference>
<sequence length="65" mass="7223">MKIFSYIIIAIAIGLIVFNITQVDFNQPFEGNSTIALIGIVSGFCAIVLTLVFRMSKIIEEKTKK</sequence>
<comment type="caution">
    <text evidence="2">The sequence shown here is derived from an EMBL/GenBank/DDBJ whole genome shotgun (WGS) entry which is preliminary data.</text>
</comment>
<evidence type="ECO:0000256" key="1">
    <source>
        <dbReference type="SAM" id="Phobius"/>
    </source>
</evidence>
<protein>
    <submittedName>
        <fullName evidence="2">Uncharacterized protein</fullName>
    </submittedName>
</protein>
<organism evidence="2 3">
    <name type="scientific">Flavobacterium chuncheonense</name>
    <dbReference type="NCBI Taxonomy" id="2026653"/>
    <lineage>
        <taxon>Bacteria</taxon>
        <taxon>Pseudomonadati</taxon>
        <taxon>Bacteroidota</taxon>
        <taxon>Flavobacteriia</taxon>
        <taxon>Flavobacteriales</taxon>
        <taxon>Flavobacteriaceae</taxon>
        <taxon>Flavobacterium</taxon>
    </lineage>
</organism>
<feature type="transmembrane region" description="Helical" evidence="1">
    <location>
        <begin position="7"/>
        <end position="23"/>
    </location>
</feature>
<evidence type="ECO:0000313" key="2">
    <source>
        <dbReference type="EMBL" id="MFD2891999.1"/>
    </source>
</evidence>
<accession>A0ABW5YNJ3</accession>
<reference evidence="3" key="1">
    <citation type="journal article" date="2019" name="Int. J. Syst. Evol. Microbiol.">
        <title>The Global Catalogue of Microorganisms (GCM) 10K type strain sequencing project: providing services to taxonomists for standard genome sequencing and annotation.</title>
        <authorList>
            <consortium name="The Broad Institute Genomics Platform"/>
            <consortium name="The Broad Institute Genome Sequencing Center for Infectious Disease"/>
            <person name="Wu L."/>
            <person name="Ma J."/>
        </authorList>
    </citation>
    <scope>NUCLEOTIDE SEQUENCE [LARGE SCALE GENOMIC DNA]</scope>
    <source>
        <strain evidence="3">KCTC 22671</strain>
    </source>
</reference>